<dbReference type="PROSITE" id="PS51257">
    <property type="entry name" value="PROKAR_LIPOPROTEIN"/>
    <property type="match status" value="1"/>
</dbReference>
<accession>A0ABD5RS59</accession>
<keyword evidence="2" id="KW-1185">Reference proteome</keyword>
<organism evidence="1 2">
    <name type="scientific">Halomarina salina</name>
    <dbReference type="NCBI Taxonomy" id="1872699"/>
    <lineage>
        <taxon>Archaea</taxon>
        <taxon>Methanobacteriati</taxon>
        <taxon>Methanobacteriota</taxon>
        <taxon>Stenosarchaea group</taxon>
        <taxon>Halobacteria</taxon>
        <taxon>Halobacteriales</taxon>
        <taxon>Natronomonadaceae</taxon>
        <taxon>Halomarina</taxon>
    </lineage>
</organism>
<evidence type="ECO:0000313" key="1">
    <source>
        <dbReference type="EMBL" id="MFC5972985.1"/>
    </source>
</evidence>
<dbReference type="RefSeq" id="WP_247416997.1">
    <property type="nucleotide sequence ID" value="NZ_JALLGW010000001.1"/>
</dbReference>
<comment type="caution">
    <text evidence="1">The sequence shown here is derived from an EMBL/GenBank/DDBJ whole genome shotgun (WGS) entry which is preliminary data.</text>
</comment>
<dbReference type="Proteomes" id="UP001596099">
    <property type="component" value="Unassembled WGS sequence"/>
</dbReference>
<dbReference type="EMBL" id="JBHSQH010000001">
    <property type="protein sequence ID" value="MFC5972985.1"/>
    <property type="molecule type" value="Genomic_DNA"/>
</dbReference>
<evidence type="ECO:0000313" key="2">
    <source>
        <dbReference type="Proteomes" id="UP001596099"/>
    </source>
</evidence>
<gene>
    <name evidence="1" type="ORF">ACFPYI_16750</name>
</gene>
<dbReference type="AlphaFoldDB" id="A0ABD5RS59"/>
<protein>
    <recommendedName>
        <fullName evidence="3">Twin-arginine translocation signal domain-containing protein</fullName>
    </recommendedName>
</protein>
<name>A0ABD5RS59_9EURY</name>
<sequence length="170" mass="17977">MAPPTRRRLLFIGGGLLTGAGCLSRGSSPRLAGTDGMDVSFEVVPSKSVPPADVRDDDAPNAPAVSFEADRIVVTGVVGVGSSKCREAALESVTYDEDVGDLRVVVVAGKSAEHPDRKPFGRGGCPDDYSYDWYRLVVSPTDEAVRRVTAVERNLEGTESSLVAPNPESE</sequence>
<evidence type="ECO:0008006" key="3">
    <source>
        <dbReference type="Google" id="ProtNLM"/>
    </source>
</evidence>
<reference evidence="1 2" key="1">
    <citation type="journal article" date="2019" name="Int. J. Syst. Evol. Microbiol.">
        <title>The Global Catalogue of Microorganisms (GCM) 10K type strain sequencing project: providing services to taxonomists for standard genome sequencing and annotation.</title>
        <authorList>
            <consortium name="The Broad Institute Genomics Platform"/>
            <consortium name="The Broad Institute Genome Sequencing Center for Infectious Disease"/>
            <person name="Wu L."/>
            <person name="Ma J."/>
        </authorList>
    </citation>
    <scope>NUCLEOTIDE SEQUENCE [LARGE SCALE GENOMIC DNA]</scope>
    <source>
        <strain evidence="1 2">CGMCC 1.12543</strain>
    </source>
</reference>
<proteinExistence type="predicted"/>